<feature type="chain" id="PRO_5045032129" evidence="3">
    <location>
        <begin position="33"/>
        <end position="986"/>
    </location>
</feature>
<dbReference type="InterPro" id="IPR059177">
    <property type="entry name" value="GH29D-like_dom"/>
</dbReference>
<dbReference type="Pfam" id="PF02449">
    <property type="entry name" value="Glyco_hydro_42"/>
    <property type="match status" value="1"/>
</dbReference>
<sequence length="986" mass="110153">MMRAFIVRKNASLLLLYGLLGCLIPLSATGDAAPLSYYEIEIDHLRDWKQVYKHSDTLFLTKAPSETSDPTRVKRSGVSGENMVYKAEGYLRSFAVYAYYQPNGSKTYDHPAFYISKDGVTYIKVIPDMHEVDSGAVNIVYESRKFPAGTKFLKVVYQGTSIARSPAIGKVVLNGPSSADTSVPSGTVPYGRMVMLNQGEKGETIYYTTDGSDPRTSLTRMHYSSPIAVVQNLLLQITAVGHSSSGQSAATGVSTYRYVPAPQLAPPVGLIDPLDNFKLLAHRANLYVASNQPGYFDNDKGRLARTTSAPGSMVYHTGYDIQSFTVYSSFFTGNPMEEHRLFVSSDGKDYKQIPVTINPVGYPTGNWQQYAYEASGLPEHSRYLKIVLLGSKAWSPQVSKVVINQNTASVKLATSRSESSVKTELTSITKGARIYYRLNKGPDFVYYSKPLQLQGYNVLETYAVKDGWLPSPIRKFTVNASSEILVDRFGQMKDANFTGKVTDEKELAADAAADAAYYGSLKPPGGRDPYGGLAGSAKKYNLAAKGYFAIQRMGERKVMTTPDGNLYFSLAVNGVTANETYTRIAGREQKFESVLPNQGINKNAYIGKDNYSFYVANVFRKKGVFPTEHAIYSEAVTRLPKWGFNGVGNYSTEKYGEDGKLPYVRMLPLNGMAWARINGLSLFDIFAPNAAEQIDKAFKNALTPNKNDKNLIGYFIDNEYDFHKFYTNVPKLKASSAAMKGKLVQRLKDKYQTISSFNANWKTTFKSFDEMKEAELPVSTSQSWRDMEGFFDYYLDTFFGTVSRAYRKYDPNHLLLGDRWITTTFHNEKISSALAKAEGKYVDVISINYYTYKLEPDLLKKIYDLSGGKPILFSEFGYGTSEQGLAPLLPNSAVNQFQRGMRYRNYVEGAVTLPYVVGAHVFNYVDQAGLGRYWQGVGGEHYNSGLVNVADRPYKDYLKAIMDTNYDIYKVMLGERAKFYYDFNKG</sequence>
<evidence type="ECO:0000256" key="1">
    <source>
        <dbReference type="ARBA" id="ARBA00022801"/>
    </source>
</evidence>
<evidence type="ECO:0000259" key="4">
    <source>
        <dbReference type="Pfam" id="PF02449"/>
    </source>
</evidence>
<evidence type="ECO:0000313" key="7">
    <source>
        <dbReference type="EMBL" id="MBP3963524.1"/>
    </source>
</evidence>
<dbReference type="InterPro" id="IPR017853">
    <property type="entry name" value="GH"/>
</dbReference>
<keyword evidence="2" id="KW-0326">Glycosidase</keyword>
<feature type="signal peptide" evidence="3">
    <location>
        <begin position="1"/>
        <end position="32"/>
    </location>
</feature>
<comment type="caution">
    <text evidence="6">The sequence shown here is derived from an EMBL/GenBank/DDBJ whole genome shotgun (WGS) entry which is preliminary data.</text>
</comment>
<dbReference type="EMBL" id="JAGKSP010000001">
    <property type="protein sequence ID" value="MBP3961805.1"/>
    <property type="molecule type" value="Genomic_DNA"/>
</dbReference>
<keyword evidence="1" id="KW-0378">Hydrolase</keyword>
<feature type="domain" description="GH29D-like beta-sandwich" evidence="5">
    <location>
        <begin position="184"/>
        <end position="243"/>
    </location>
</feature>
<gene>
    <name evidence="6" type="ORF">I8J30_03710</name>
    <name evidence="7" type="ORF">I8J30_12485</name>
</gene>
<dbReference type="PROSITE" id="PS51257">
    <property type="entry name" value="PROKAR_LIPOPROTEIN"/>
    <property type="match status" value="1"/>
</dbReference>
<proteinExistence type="predicted"/>
<dbReference type="SUPFAM" id="SSF51445">
    <property type="entry name" value="(Trans)glycosidases"/>
    <property type="match status" value="1"/>
</dbReference>
<dbReference type="Gene3D" id="3.20.20.80">
    <property type="entry name" value="Glycosidases"/>
    <property type="match status" value="1"/>
</dbReference>
<reference evidence="6 8" key="1">
    <citation type="submission" date="2021-04" db="EMBL/GenBank/DDBJ databases">
        <title>Paenibacillus sp. DLE-14 whole genome sequence.</title>
        <authorList>
            <person name="Ham Y.J."/>
        </authorList>
    </citation>
    <scope>NUCLEOTIDE SEQUENCE [LARGE SCALE GENOMIC DNA]</scope>
    <source>
        <strain evidence="6 8">DLE-14</strain>
    </source>
</reference>
<evidence type="ECO:0000313" key="8">
    <source>
        <dbReference type="Proteomes" id="UP000673394"/>
    </source>
</evidence>
<dbReference type="Proteomes" id="UP000673394">
    <property type="component" value="Unassembled WGS sequence"/>
</dbReference>
<accession>A0ABS5C8P0</accession>
<evidence type="ECO:0000259" key="5">
    <source>
        <dbReference type="Pfam" id="PF13290"/>
    </source>
</evidence>
<protein>
    <submittedName>
        <fullName evidence="6">Chitobiase/beta-hexosaminidase C-terminal domain-containing protein</fullName>
    </submittedName>
</protein>
<organism evidence="6 8">
    <name type="scientific">Paenibacillus lignilyticus</name>
    <dbReference type="NCBI Taxonomy" id="1172615"/>
    <lineage>
        <taxon>Bacteria</taxon>
        <taxon>Bacillati</taxon>
        <taxon>Bacillota</taxon>
        <taxon>Bacilli</taxon>
        <taxon>Bacillales</taxon>
        <taxon>Paenibacillaceae</taxon>
        <taxon>Paenibacillus</taxon>
    </lineage>
</organism>
<name>A0ABS5C8P0_9BACL</name>
<dbReference type="InterPro" id="IPR013529">
    <property type="entry name" value="Glyco_hydro_42_N"/>
</dbReference>
<keyword evidence="8" id="KW-1185">Reference proteome</keyword>
<dbReference type="Pfam" id="PF13290">
    <property type="entry name" value="CHB_HEX_C_1"/>
    <property type="match status" value="1"/>
</dbReference>
<keyword evidence="3" id="KW-0732">Signal</keyword>
<feature type="domain" description="Glycoside hydrolase family 42 N-terminal" evidence="4">
    <location>
        <begin position="706"/>
        <end position="852"/>
    </location>
</feature>
<evidence type="ECO:0000313" key="6">
    <source>
        <dbReference type="EMBL" id="MBP3961805.1"/>
    </source>
</evidence>
<evidence type="ECO:0000256" key="2">
    <source>
        <dbReference type="ARBA" id="ARBA00023295"/>
    </source>
</evidence>
<dbReference type="EMBL" id="JAGKSP010000004">
    <property type="protein sequence ID" value="MBP3963524.1"/>
    <property type="molecule type" value="Genomic_DNA"/>
</dbReference>
<evidence type="ECO:0000256" key="3">
    <source>
        <dbReference type="SAM" id="SignalP"/>
    </source>
</evidence>